<keyword evidence="2 3" id="KW-0802">TPR repeat</keyword>
<keyword evidence="1" id="KW-0677">Repeat</keyword>
<evidence type="ECO:0000313" key="6">
    <source>
        <dbReference type="EMBL" id="MFC1849830.1"/>
    </source>
</evidence>
<feature type="repeat" description="TPR" evidence="3">
    <location>
        <begin position="84"/>
        <end position="117"/>
    </location>
</feature>
<keyword evidence="5" id="KW-0472">Membrane</keyword>
<dbReference type="InterPro" id="IPR011990">
    <property type="entry name" value="TPR-like_helical_dom_sf"/>
</dbReference>
<evidence type="ECO:0000256" key="2">
    <source>
        <dbReference type="ARBA" id="ARBA00022803"/>
    </source>
</evidence>
<dbReference type="SUPFAM" id="SSF48452">
    <property type="entry name" value="TPR-like"/>
    <property type="match status" value="1"/>
</dbReference>
<dbReference type="EMBL" id="JBHPBY010000061">
    <property type="protein sequence ID" value="MFC1849830.1"/>
    <property type="molecule type" value="Genomic_DNA"/>
</dbReference>
<evidence type="ECO:0000256" key="3">
    <source>
        <dbReference type="PROSITE-ProRule" id="PRU00339"/>
    </source>
</evidence>
<dbReference type="InterPro" id="IPR019734">
    <property type="entry name" value="TPR_rpt"/>
</dbReference>
<feature type="transmembrane region" description="Helical" evidence="5">
    <location>
        <begin position="20"/>
        <end position="38"/>
    </location>
</feature>
<dbReference type="Gene3D" id="1.25.40.10">
    <property type="entry name" value="Tetratricopeptide repeat domain"/>
    <property type="match status" value="1"/>
</dbReference>
<gene>
    <name evidence="6" type="ORF">ACFL27_06440</name>
</gene>
<keyword evidence="5" id="KW-1133">Transmembrane helix</keyword>
<evidence type="ECO:0000256" key="4">
    <source>
        <dbReference type="SAM" id="MobiDB-lite"/>
    </source>
</evidence>
<dbReference type="InterPro" id="IPR013105">
    <property type="entry name" value="TPR_2"/>
</dbReference>
<proteinExistence type="predicted"/>
<evidence type="ECO:0000256" key="5">
    <source>
        <dbReference type="SAM" id="Phobius"/>
    </source>
</evidence>
<dbReference type="PROSITE" id="PS50005">
    <property type="entry name" value="TPR"/>
    <property type="match status" value="1"/>
</dbReference>
<protein>
    <submittedName>
        <fullName evidence="6">Tetratricopeptide repeat protein</fullName>
    </submittedName>
</protein>
<accession>A0ABV6YUF7</accession>
<feature type="region of interest" description="Disordered" evidence="4">
    <location>
        <begin position="190"/>
        <end position="212"/>
    </location>
</feature>
<dbReference type="Pfam" id="PF07719">
    <property type="entry name" value="TPR_2"/>
    <property type="match status" value="1"/>
</dbReference>
<dbReference type="Proteomes" id="UP001594351">
    <property type="component" value="Unassembled WGS sequence"/>
</dbReference>
<comment type="caution">
    <text evidence="6">The sequence shown here is derived from an EMBL/GenBank/DDBJ whole genome shotgun (WGS) entry which is preliminary data.</text>
</comment>
<keyword evidence="5" id="KW-0812">Transmembrane</keyword>
<keyword evidence="7" id="KW-1185">Reference proteome</keyword>
<organism evidence="6 7">
    <name type="scientific">candidate division CSSED10-310 bacterium</name>
    <dbReference type="NCBI Taxonomy" id="2855610"/>
    <lineage>
        <taxon>Bacteria</taxon>
        <taxon>Bacteria division CSSED10-310</taxon>
    </lineage>
</organism>
<name>A0ABV6YUF7_UNCC1</name>
<sequence length="212" mass="23764">MGIKSLIAEKFLSKDRVTCYIIIFLFTFQALGISVLHADGPRGEDIFNKGLESYRVNEFYNAISLFEKAITELLGQDAYRDTLKEAYMYLGRCLVISNNEEKAKEAFRNALEIDPSLSMDIMRDPPKIIGIFEEARAIYKKEQQDKKQLVTLEKSMTEEPAADSVRKPWYKKWWVWGVSAAVVGGAAVALSSSSSSGSGDDGETTIRITWGP</sequence>
<evidence type="ECO:0000256" key="1">
    <source>
        <dbReference type="ARBA" id="ARBA00022737"/>
    </source>
</evidence>
<reference evidence="6 7" key="1">
    <citation type="submission" date="2024-09" db="EMBL/GenBank/DDBJ databases">
        <title>Laminarin stimulates single cell rates of sulfate reduction while oxygen inhibits transcriptomic activity in coastal marine sediment.</title>
        <authorList>
            <person name="Lindsay M."/>
            <person name="Orcutt B."/>
            <person name="Emerson D."/>
            <person name="Stepanauskas R."/>
            <person name="D'Angelo T."/>
        </authorList>
    </citation>
    <scope>NUCLEOTIDE SEQUENCE [LARGE SCALE GENOMIC DNA]</scope>
    <source>
        <strain evidence="6">SAG AM-311-K15</strain>
    </source>
</reference>
<evidence type="ECO:0000313" key="7">
    <source>
        <dbReference type="Proteomes" id="UP001594351"/>
    </source>
</evidence>